<reference evidence="1 2" key="1">
    <citation type="submission" date="2020-02" db="EMBL/GenBank/DDBJ databases">
        <authorList>
            <person name="Ferguson B K."/>
        </authorList>
    </citation>
    <scope>NUCLEOTIDE SEQUENCE [LARGE SCALE GENOMIC DNA]</scope>
</reference>
<sequence length="177" mass="20906">MRSPHRHRQDRLLNTRYKKLVLYDSTQSPPRYNYFYKPAQRSSCSNQRNVLNIEELLHARRPALVLNFEQPCPRVLEQERPEGVLCMGPPASPIPARRIAFSIARHLRLAFFSANARPTRRRHNVAVLITCINHSLPKASRENPLYYIHLWLPQRQVLWMLELRGFPSPNIFHHTRT</sequence>
<evidence type="ECO:0000313" key="1">
    <source>
        <dbReference type="EMBL" id="CAB0012835.1"/>
    </source>
</evidence>
<accession>A0A6H5H8P3</accession>
<keyword evidence="2" id="KW-1185">Reference proteome</keyword>
<gene>
    <name evidence="1" type="ORF">NTEN_LOCUS17529</name>
</gene>
<name>A0A6H5H8P3_9HEMI</name>
<dbReference type="AlphaFoldDB" id="A0A6H5H8P3"/>
<dbReference type="EMBL" id="CADCXU010025650">
    <property type="protein sequence ID" value="CAB0012835.1"/>
    <property type="molecule type" value="Genomic_DNA"/>
</dbReference>
<evidence type="ECO:0000313" key="2">
    <source>
        <dbReference type="Proteomes" id="UP000479000"/>
    </source>
</evidence>
<protein>
    <submittedName>
        <fullName evidence="1">Uncharacterized protein</fullName>
    </submittedName>
</protein>
<organism evidence="1 2">
    <name type="scientific">Nesidiocoris tenuis</name>
    <dbReference type="NCBI Taxonomy" id="355587"/>
    <lineage>
        <taxon>Eukaryota</taxon>
        <taxon>Metazoa</taxon>
        <taxon>Ecdysozoa</taxon>
        <taxon>Arthropoda</taxon>
        <taxon>Hexapoda</taxon>
        <taxon>Insecta</taxon>
        <taxon>Pterygota</taxon>
        <taxon>Neoptera</taxon>
        <taxon>Paraneoptera</taxon>
        <taxon>Hemiptera</taxon>
        <taxon>Heteroptera</taxon>
        <taxon>Panheteroptera</taxon>
        <taxon>Cimicomorpha</taxon>
        <taxon>Miridae</taxon>
        <taxon>Dicyphina</taxon>
        <taxon>Nesidiocoris</taxon>
    </lineage>
</organism>
<dbReference type="Proteomes" id="UP000479000">
    <property type="component" value="Unassembled WGS sequence"/>
</dbReference>
<proteinExistence type="predicted"/>